<keyword evidence="1" id="KW-0067">ATP-binding</keyword>
<sequence>MGGAATDLWVPERRFSVSVVDPSIIGDADLSVESCSEGAFQSHDLVHIMNIGIIGHWFIKPSDITFDSNSILGSGAFGIIVKGVLHCTTEVAMKIPKTRFQSPEKSQLANEMRLFRHIRHSNI</sequence>
<accession>A0A813KJQ5</accession>
<evidence type="ECO:0000313" key="3">
    <source>
        <dbReference type="EMBL" id="CAE8704480.1"/>
    </source>
</evidence>
<evidence type="ECO:0000256" key="1">
    <source>
        <dbReference type="PROSITE-ProRule" id="PRU10141"/>
    </source>
</evidence>
<proteinExistence type="predicted"/>
<name>A0A813KJQ5_POLGL</name>
<dbReference type="PROSITE" id="PS50011">
    <property type="entry name" value="PROTEIN_KINASE_DOM"/>
    <property type="match status" value="1"/>
</dbReference>
<comment type="caution">
    <text evidence="3">The sequence shown here is derived from an EMBL/GenBank/DDBJ whole genome shotgun (WGS) entry which is preliminary data.</text>
</comment>
<protein>
    <recommendedName>
        <fullName evidence="2">Protein kinase domain-containing protein</fullName>
    </recommendedName>
</protein>
<gene>
    <name evidence="3" type="ORF">PGLA2088_LOCUS33193</name>
</gene>
<keyword evidence="1" id="KW-0547">Nucleotide-binding</keyword>
<feature type="binding site" evidence="1">
    <location>
        <position position="94"/>
    </location>
    <ligand>
        <name>ATP</name>
        <dbReference type="ChEBI" id="CHEBI:30616"/>
    </ligand>
</feature>
<dbReference type="AlphaFoldDB" id="A0A813KJQ5"/>
<dbReference type="GO" id="GO:0005524">
    <property type="term" value="F:ATP binding"/>
    <property type="evidence" value="ECO:0007669"/>
    <property type="project" value="UniProtKB-UniRule"/>
</dbReference>
<dbReference type="InterPro" id="IPR000719">
    <property type="entry name" value="Prot_kinase_dom"/>
</dbReference>
<dbReference type="Gene3D" id="3.30.200.20">
    <property type="entry name" value="Phosphorylase Kinase, domain 1"/>
    <property type="match status" value="1"/>
</dbReference>
<dbReference type="EMBL" id="CAJNNW010030786">
    <property type="protein sequence ID" value="CAE8704480.1"/>
    <property type="molecule type" value="Genomic_DNA"/>
</dbReference>
<feature type="non-terminal residue" evidence="3">
    <location>
        <position position="123"/>
    </location>
</feature>
<dbReference type="InterPro" id="IPR017441">
    <property type="entry name" value="Protein_kinase_ATP_BS"/>
</dbReference>
<dbReference type="PROSITE" id="PS00107">
    <property type="entry name" value="PROTEIN_KINASE_ATP"/>
    <property type="match status" value="1"/>
</dbReference>
<dbReference type="GO" id="GO:0004672">
    <property type="term" value="F:protein kinase activity"/>
    <property type="evidence" value="ECO:0007669"/>
    <property type="project" value="InterPro"/>
</dbReference>
<evidence type="ECO:0000259" key="2">
    <source>
        <dbReference type="PROSITE" id="PS50011"/>
    </source>
</evidence>
<dbReference type="InterPro" id="IPR001245">
    <property type="entry name" value="Ser-Thr/Tyr_kinase_cat_dom"/>
</dbReference>
<organism evidence="3 4">
    <name type="scientific">Polarella glacialis</name>
    <name type="common">Dinoflagellate</name>
    <dbReference type="NCBI Taxonomy" id="89957"/>
    <lineage>
        <taxon>Eukaryota</taxon>
        <taxon>Sar</taxon>
        <taxon>Alveolata</taxon>
        <taxon>Dinophyceae</taxon>
        <taxon>Suessiales</taxon>
        <taxon>Suessiaceae</taxon>
        <taxon>Polarella</taxon>
    </lineage>
</organism>
<evidence type="ECO:0000313" key="4">
    <source>
        <dbReference type="Proteomes" id="UP000626109"/>
    </source>
</evidence>
<reference evidence="3" key="1">
    <citation type="submission" date="2021-02" db="EMBL/GenBank/DDBJ databases">
        <authorList>
            <person name="Dougan E. K."/>
            <person name="Rhodes N."/>
            <person name="Thang M."/>
            <person name="Chan C."/>
        </authorList>
    </citation>
    <scope>NUCLEOTIDE SEQUENCE</scope>
</reference>
<dbReference type="InterPro" id="IPR011009">
    <property type="entry name" value="Kinase-like_dom_sf"/>
</dbReference>
<dbReference type="Pfam" id="PF07714">
    <property type="entry name" value="PK_Tyr_Ser-Thr"/>
    <property type="match status" value="1"/>
</dbReference>
<feature type="domain" description="Protein kinase" evidence="2">
    <location>
        <begin position="66"/>
        <end position="123"/>
    </location>
</feature>
<dbReference type="SUPFAM" id="SSF56112">
    <property type="entry name" value="Protein kinase-like (PK-like)"/>
    <property type="match status" value="1"/>
</dbReference>
<dbReference type="Proteomes" id="UP000626109">
    <property type="component" value="Unassembled WGS sequence"/>
</dbReference>